<proteinExistence type="predicted"/>
<accession>A0ABT1J1Y8</accession>
<dbReference type="EMBL" id="JAMZDX010000004">
    <property type="protein sequence ID" value="MCP2311439.1"/>
    <property type="molecule type" value="Genomic_DNA"/>
</dbReference>
<keyword evidence="2" id="KW-1185">Reference proteome</keyword>
<protein>
    <submittedName>
        <fullName evidence="1">Uncharacterized protein</fullName>
    </submittedName>
</protein>
<gene>
    <name evidence="1" type="ORF">FHR36_004602</name>
</gene>
<reference evidence="1 2" key="1">
    <citation type="submission" date="2022-06" db="EMBL/GenBank/DDBJ databases">
        <title>Sequencing the genomes of 1000 actinobacteria strains.</title>
        <authorList>
            <person name="Klenk H.-P."/>
        </authorList>
    </citation>
    <scope>NUCLEOTIDE SEQUENCE [LARGE SCALE GENOMIC DNA]</scope>
    <source>
        <strain evidence="1 2">DSM 41656</strain>
    </source>
</reference>
<sequence length="113" mass="12018">MPRIRHKEAFIAVRPRETVEAGAAELARQCEHRATGDTRGALAAYAWALDPAGPAPVTGRVVRGPVAELDLAVEERAAIDRARDPRHSAADRAFARGAAGALEWLLGFSPIGV</sequence>
<comment type="caution">
    <text evidence="1">The sequence shown here is derived from an EMBL/GenBank/DDBJ whole genome shotgun (WGS) entry which is preliminary data.</text>
</comment>
<dbReference type="Proteomes" id="UP001206483">
    <property type="component" value="Unassembled WGS sequence"/>
</dbReference>
<dbReference type="RefSeq" id="WP_253800048.1">
    <property type="nucleotide sequence ID" value="NZ_BAAAUB010000009.1"/>
</dbReference>
<evidence type="ECO:0000313" key="1">
    <source>
        <dbReference type="EMBL" id="MCP2311439.1"/>
    </source>
</evidence>
<evidence type="ECO:0000313" key="2">
    <source>
        <dbReference type="Proteomes" id="UP001206483"/>
    </source>
</evidence>
<name>A0ABT1J1Y8_9ACTN</name>
<organism evidence="1 2">
    <name type="scientific">Kitasatospora paracochleata</name>
    <dbReference type="NCBI Taxonomy" id="58354"/>
    <lineage>
        <taxon>Bacteria</taxon>
        <taxon>Bacillati</taxon>
        <taxon>Actinomycetota</taxon>
        <taxon>Actinomycetes</taxon>
        <taxon>Kitasatosporales</taxon>
        <taxon>Streptomycetaceae</taxon>
        <taxon>Kitasatospora</taxon>
    </lineage>
</organism>